<gene>
    <name evidence="5" type="ORF">A2116_00940</name>
</gene>
<accession>A0A1F6BVU7</accession>
<dbReference type="PANTHER" id="PTHR33154:SF33">
    <property type="entry name" value="TRANSCRIPTIONAL REPRESSOR SDPR"/>
    <property type="match status" value="1"/>
</dbReference>
<dbReference type="GO" id="GO:0003700">
    <property type="term" value="F:DNA-binding transcription factor activity"/>
    <property type="evidence" value="ECO:0007669"/>
    <property type="project" value="InterPro"/>
</dbReference>
<dbReference type="NCBIfam" id="NF033788">
    <property type="entry name" value="HTH_metalloreg"/>
    <property type="match status" value="1"/>
</dbReference>
<organism evidence="5 6">
    <name type="scientific">Candidatus Jorgensenbacteria bacterium GWA1_49_17</name>
    <dbReference type="NCBI Taxonomy" id="1798467"/>
    <lineage>
        <taxon>Bacteria</taxon>
        <taxon>Candidatus Joergenseniibacteriota</taxon>
    </lineage>
</organism>
<dbReference type="GO" id="GO:0003677">
    <property type="term" value="F:DNA binding"/>
    <property type="evidence" value="ECO:0007669"/>
    <property type="project" value="UniProtKB-KW"/>
</dbReference>
<name>A0A1F6BVU7_9BACT</name>
<keyword evidence="3" id="KW-0804">Transcription</keyword>
<dbReference type="AlphaFoldDB" id="A0A1F6BVU7"/>
<sequence length="85" mass="9555">MRKAEKILKAFANRRRLAIVKYLKEGEATVGEIAGEISLSFKSTSRHLAVLQAADILEREQRGLQAYYRLAPLQDSVVRAIINSL</sequence>
<dbReference type="SMART" id="SM00418">
    <property type="entry name" value="HTH_ARSR"/>
    <property type="match status" value="1"/>
</dbReference>
<feature type="domain" description="HTH arsR-type" evidence="4">
    <location>
        <begin position="1"/>
        <end position="85"/>
    </location>
</feature>
<dbReference type="InterPro" id="IPR011991">
    <property type="entry name" value="ArsR-like_HTH"/>
</dbReference>
<dbReference type="PROSITE" id="PS50987">
    <property type="entry name" value="HTH_ARSR_2"/>
    <property type="match status" value="1"/>
</dbReference>
<protein>
    <recommendedName>
        <fullName evidence="4">HTH arsR-type domain-containing protein</fullName>
    </recommendedName>
</protein>
<dbReference type="InterPro" id="IPR051081">
    <property type="entry name" value="HTH_MetalResp_TranReg"/>
</dbReference>
<keyword evidence="2" id="KW-0238">DNA-binding</keyword>
<evidence type="ECO:0000313" key="6">
    <source>
        <dbReference type="Proteomes" id="UP000179368"/>
    </source>
</evidence>
<evidence type="ECO:0000256" key="3">
    <source>
        <dbReference type="ARBA" id="ARBA00023163"/>
    </source>
</evidence>
<evidence type="ECO:0000259" key="4">
    <source>
        <dbReference type="PROSITE" id="PS50987"/>
    </source>
</evidence>
<dbReference type="InterPro" id="IPR001845">
    <property type="entry name" value="HTH_ArsR_DNA-bd_dom"/>
</dbReference>
<reference evidence="5 6" key="1">
    <citation type="journal article" date="2016" name="Nat. Commun.">
        <title>Thousands of microbial genomes shed light on interconnected biogeochemical processes in an aquifer system.</title>
        <authorList>
            <person name="Anantharaman K."/>
            <person name="Brown C.T."/>
            <person name="Hug L.A."/>
            <person name="Sharon I."/>
            <person name="Castelle C.J."/>
            <person name="Probst A.J."/>
            <person name="Thomas B.C."/>
            <person name="Singh A."/>
            <person name="Wilkins M.J."/>
            <person name="Karaoz U."/>
            <person name="Brodie E.L."/>
            <person name="Williams K.H."/>
            <person name="Hubbard S.S."/>
            <person name="Banfield J.F."/>
        </authorList>
    </citation>
    <scope>NUCLEOTIDE SEQUENCE [LARGE SCALE GENOMIC DNA]</scope>
</reference>
<dbReference type="Proteomes" id="UP000179368">
    <property type="component" value="Unassembled WGS sequence"/>
</dbReference>
<evidence type="ECO:0000313" key="5">
    <source>
        <dbReference type="EMBL" id="OGG40637.1"/>
    </source>
</evidence>
<dbReference type="Pfam" id="PF01022">
    <property type="entry name" value="HTH_5"/>
    <property type="match status" value="1"/>
</dbReference>
<evidence type="ECO:0000256" key="1">
    <source>
        <dbReference type="ARBA" id="ARBA00023015"/>
    </source>
</evidence>
<dbReference type="PRINTS" id="PR00778">
    <property type="entry name" value="HTHARSR"/>
</dbReference>
<dbReference type="CDD" id="cd00090">
    <property type="entry name" value="HTH_ARSR"/>
    <property type="match status" value="1"/>
</dbReference>
<dbReference type="EMBL" id="MFKG01000010">
    <property type="protein sequence ID" value="OGG40637.1"/>
    <property type="molecule type" value="Genomic_DNA"/>
</dbReference>
<dbReference type="PANTHER" id="PTHR33154">
    <property type="entry name" value="TRANSCRIPTIONAL REGULATOR, ARSR FAMILY"/>
    <property type="match status" value="1"/>
</dbReference>
<comment type="caution">
    <text evidence="5">The sequence shown here is derived from an EMBL/GenBank/DDBJ whole genome shotgun (WGS) entry which is preliminary data.</text>
</comment>
<proteinExistence type="predicted"/>
<dbReference type="InterPro" id="IPR036388">
    <property type="entry name" value="WH-like_DNA-bd_sf"/>
</dbReference>
<dbReference type="Gene3D" id="1.10.10.10">
    <property type="entry name" value="Winged helix-like DNA-binding domain superfamily/Winged helix DNA-binding domain"/>
    <property type="match status" value="1"/>
</dbReference>
<evidence type="ECO:0000256" key="2">
    <source>
        <dbReference type="ARBA" id="ARBA00023125"/>
    </source>
</evidence>
<keyword evidence="1" id="KW-0805">Transcription regulation</keyword>
<dbReference type="SUPFAM" id="SSF46785">
    <property type="entry name" value="Winged helix' DNA-binding domain"/>
    <property type="match status" value="1"/>
</dbReference>
<dbReference type="InterPro" id="IPR036390">
    <property type="entry name" value="WH_DNA-bd_sf"/>
</dbReference>